<evidence type="ECO:0000313" key="2">
    <source>
        <dbReference type="EMBL" id="RGN21559.1"/>
    </source>
</evidence>
<dbReference type="GO" id="GO:0006276">
    <property type="term" value="P:plasmid maintenance"/>
    <property type="evidence" value="ECO:0007669"/>
    <property type="project" value="InterPro"/>
</dbReference>
<dbReference type="InterPro" id="IPR008813">
    <property type="entry name" value="Plasmid_replication_RepL"/>
</dbReference>
<evidence type="ECO:0000259" key="1">
    <source>
        <dbReference type="Pfam" id="PF05732"/>
    </source>
</evidence>
<comment type="caution">
    <text evidence="2">The sequence shown here is derived from an EMBL/GenBank/DDBJ whole genome shotgun (WGS) entry which is preliminary data.</text>
</comment>
<feature type="domain" description="Plasmid replication protein RepL" evidence="1">
    <location>
        <begin position="4"/>
        <end position="118"/>
    </location>
</feature>
<accession>A0A3E5ALI9</accession>
<dbReference type="GO" id="GO:0006260">
    <property type="term" value="P:DNA replication"/>
    <property type="evidence" value="ECO:0007669"/>
    <property type="project" value="InterPro"/>
</dbReference>
<protein>
    <recommendedName>
        <fullName evidence="1">Plasmid replication protein RepL domain-containing protein</fullName>
    </recommendedName>
</protein>
<dbReference type="Proteomes" id="UP000260970">
    <property type="component" value="Unassembled WGS sequence"/>
</dbReference>
<evidence type="ECO:0000313" key="3">
    <source>
        <dbReference type="Proteomes" id="UP000260970"/>
    </source>
</evidence>
<dbReference type="EMBL" id="QSUG01000013">
    <property type="protein sequence ID" value="RGN21559.1"/>
    <property type="molecule type" value="Genomic_DNA"/>
</dbReference>
<dbReference type="AlphaFoldDB" id="A0A3E5ALI9"/>
<proteinExistence type="predicted"/>
<sequence>MDFEVKGFEKLVHPETGEKYSVLMNTTDKGGFDLNRIILKQMINALNLKYKRLDIANWIIDNLDSNYCMYASQKYIADTLGCGIKTVYYTIKVLQEQNILQKMEELRCYGYRINPLLLCPDKDITSIGICYKINE</sequence>
<reference evidence="2 3" key="1">
    <citation type="submission" date="2018-08" db="EMBL/GenBank/DDBJ databases">
        <title>A genome reference for cultivated species of the human gut microbiota.</title>
        <authorList>
            <person name="Zou Y."/>
            <person name="Xue W."/>
            <person name="Luo G."/>
        </authorList>
    </citation>
    <scope>NUCLEOTIDE SEQUENCE [LARGE SCALE GENOMIC DNA]</scope>
    <source>
        <strain evidence="2 3">OM05-6AA</strain>
    </source>
</reference>
<dbReference type="Pfam" id="PF05732">
    <property type="entry name" value="RepL"/>
    <property type="match status" value="1"/>
</dbReference>
<dbReference type="RefSeq" id="WP_117690744.1">
    <property type="nucleotide sequence ID" value="NZ_QSUE01000011.1"/>
</dbReference>
<organism evidence="2 3">
    <name type="scientific">Agathobacter rectalis</name>
    <dbReference type="NCBI Taxonomy" id="39491"/>
    <lineage>
        <taxon>Bacteria</taxon>
        <taxon>Bacillati</taxon>
        <taxon>Bacillota</taxon>
        <taxon>Clostridia</taxon>
        <taxon>Lachnospirales</taxon>
        <taxon>Lachnospiraceae</taxon>
        <taxon>Agathobacter</taxon>
    </lineage>
</organism>
<gene>
    <name evidence="2" type="ORF">DXB72_12175</name>
</gene>
<name>A0A3E5ALI9_9FIRM</name>